<protein>
    <submittedName>
        <fullName evidence="3">Glycosyltransferase family 4 protein</fullName>
        <ecNumber evidence="3">2.4.-.-</ecNumber>
    </submittedName>
</protein>
<dbReference type="RefSeq" id="WP_276306710.1">
    <property type="nucleotide sequence ID" value="NZ_CP119993.1"/>
</dbReference>
<dbReference type="InterPro" id="IPR028098">
    <property type="entry name" value="Glyco_trans_4-like_N"/>
</dbReference>
<proteinExistence type="predicted"/>
<dbReference type="Proteomes" id="UP001596547">
    <property type="component" value="Unassembled WGS sequence"/>
</dbReference>
<sequence>MRVLVLSDGYPPWDCGGAQAIARQVAEGYARRGHEVSALATVADRDAVGRSARGGVTVYRTHSPRPKPLLPYLTVHNPFTVGPCRRLLDRLSPDAVHAHNVHWLSNGCLRAAAARSIPVVKTFHDAGTVAYGELTHFLEGDASAGGGRVPVAAYRVDPWYQLKRQRLRYFPLRNHRNRRCVEECVDVGVAVSRELRRALVANGIACERVIHNGIDVDPFDRATGDAEAFRRQHGLGSSPAVLFGGRTGYNKGGRHLAAAFARLDLDDPPRLLVTGDSEYVARTREVAGPAGDRIVPTGWISREAFRTALRVATVVATPSVHLDPFPTVNLEAFAGSTPVVTTRFGGARELVDHGRDGLVVDPREVDRLADALERLLDPERAAAYGAAGRRKVERSFTVEGQIDAYLDVLRGLVDAPNALA</sequence>
<name>A0ABD6AE22_9EURY</name>
<keyword evidence="3" id="KW-0808">Transferase</keyword>
<dbReference type="EMBL" id="JBHTBF010000003">
    <property type="protein sequence ID" value="MFC7318446.1"/>
    <property type="molecule type" value="Genomic_DNA"/>
</dbReference>
<organism evidence="3 4">
    <name type="scientific">Halomarina halobia</name>
    <dbReference type="NCBI Taxonomy" id="3033386"/>
    <lineage>
        <taxon>Archaea</taxon>
        <taxon>Methanobacteriati</taxon>
        <taxon>Methanobacteriota</taxon>
        <taxon>Stenosarchaea group</taxon>
        <taxon>Halobacteria</taxon>
        <taxon>Halobacteriales</taxon>
        <taxon>Natronomonadaceae</taxon>
        <taxon>Halomarina</taxon>
    </lineage>
</organism>
<accession>A0ABD6AE22</accession>
<evidence type="ECO:0000259" key="2">
    <source>
        <dbReference type="Pfam" id="PF13439"/>
    </source>
</evidence>
<dbReference type="GeneID" id="79317374"/>
<dbReference type="PANTHER" id="PTHR45947:SF13">
    <property type="entry name" value="TRANSFERASE"/>
    <property type="match status" value="1"/>
</dbReference>
<dbReference type="PANTHER" id="PTHR45947">
    <property type="entry name" value="SULFOQUINOVOSYL TRANSFERASE SQD2"/>
    <property type="match status" value="1"/>
</dbReference>
<evidence type="ECO:0000259" key="1">
    <source>
        <dbReference type="Pfam" id="PF00534"/>
    </source>
</evidence>
<keyword evidence="3" id="KW-0328">Glycosyltransferase</keyword>
<dbReference type="InterPro" id="IPR001296">
    <property type="entry name" value="Glyco_trans_1"/>
</dbReference>
<feature type="domain" description="Glycosyltransferase subfamily 4-like N-terminal" evidence="2">
    <location>
        <begin position="16"/>
        <end position="217"/>
    </location>
</feature>
<dbReference type="EC" id="2.4.-.-" evidence="3"/>
<comment type="caution">
    <text evidence="3">The sequence shown here is derived from an EMBL/GenBank/DDBJ whole genome shotgun (WGS) entry which is preliminary data.</text>
</comment>
<evidence type="ECO:0000313" key="3">
    <source>
        <dbReference type="EMBL" id="MFC7318446.1"/>
    </source>
</evidence>
<dbReference type="AlphaFoldDB" id="A0ABD6AE22"/>
<dbReference type="Pfam" id="PF00534">
    <property type="entry name" value="Glycos_transf_1"/>
    <property type="match status" value="1"/>
</dbReference>
<feature type="domain" description="Glycosyl transferase family 1" evidence="1">
    <location>
        <begin position="227"/>
        <end position="389"/>
    </location>
</feature>
<dbReference type="Gene3D" id="3.40.50.2000">
    <property type="entry name" value="Glycogen Phosphorylase B"/>
    <property type="match status" value="2"/>
</dbReference>
<dbReference type="GO" id="GO:0016757">
    <property type="term" value="F:glycosyltransferase activity"/>
    <property type="evidence" value="ECO:0007669"/>
    <property type="project" value="UniProtKB-KW"/>
</dbReference>
<reference evidence="3 4" key="1">
    <citation type="journal article" date="2019" name="Int. J. Syst. Evol. Microbiol.">
        <title>The Global Catalogue of Microorganisms (GCM) 10K type strain sequencing project: providing services to taxonomists for standard genome sequencing and annotation.</title>
        <authorList>
            <consortium name="The Broad Institute Genomics Platform"/>
            <consortium name="The Broad Institute Genome Sequencing Center for Infectious Disease"/>
            <person name="Wu L."/>
            <person name="Ma J."/>
        </authorList>
    </citation>
    <scope>NUCLEOTIDE SEQUENCE [LARGE SCALE GENOMIC DNA]</scope>
    <source>
        <strain evidence="3 4">PSR21</strain>
    </source>
</reference>
<evidence type="ECO:0000313" key="4">
    <source>
        <dbReference type="Proteomes" id="UP001596547"/>
    </source>
</evidence>
<dbReference type="CDD" id="cd03801">
    <property type="entry name" value="GT4_PimA-like"/>
    <property type="match status" value="1"/>
</dbReference>
<dbReference type="InterPro" id="IPR050194">
    <property type="entry name" value="Glycosyltransferase_grp1"/>
</dbReference>
<dbReference type="SUPFAM" id="SSF53756">
    <property type="entry name" value="UDP-Glycosyltransferase/glycogen phosphorylase"/>
    <property type="match status" value="1"/>
</dbReference>
<keyword evidence="4" id="KW-1185">Reference proteome</keyword>
<dbReference type="Pfam" id="PF13439">
    <property type="entry name" value="Glyco_transf_4"/>
    <property type="match status" value="1"/>
</dbReference>
<gene>
    <name evidence="3" type="ORF">ACFQPE_16830</name>
</gene>